<gene>
    <name evidence="1" type="ORF">H2LOC_020985</name>
</gene>
<evidence type="ECO:0000313" key="1">
    <source>
        <dbReference type="EMBL" id="QGM48264.1"/>
    </source>
</evidence>
<reference evidence="1 2" key="1">
    <citation type="submission" date="2019-11" db="EMBL/GenBank/DDBJ databases">
        <title>The genome sequence of Methylocystis heyeri.</title>
        <authorList>
            <person name="Oshkin I.Y."/>
            <person name="Miroshnikov K."/>
            <person name="Dedysh S.N."/>
        </authorList>
    </citation>
    <scope>NUCLEOTIDE SEQUENCE [LARGE SCALE GENOMIC DNA]</scope>
    <source>
        <strain evidence="1 2">H2</strain>
        <plasmid evidence="1 2">unnamed1</plasmid>
    </source>
</reference>
<dbReference type="KEGG" id="mhey:H2LOC_020985"/>
<organism evidence="1 2">
    <name type="scientific">Methylocystis heyeri</name>
    <dbReference type="NCBI Taxonomy" id="391905"/>
    <lineage>
        <taxon>Bacteria</taxon>
        <taxon>Pseudomonadati</taxon>
        <taxon>Pseudomonadota</taxon>
        <taxon>Alphaproteobacteria</taxon>
        <taxon>Hyphomicrobiales</taxon>
        <taxon>Methylocystaceae</taxon>
        <taxon>Methylocystis</taxon>
    </lineage>
</organism>
<dbReference type="AlphaFoldDB" id="A0A6B8KIR8"/>
<evidence type="ECO:0000313" key="2">
    <source>
        <dbReference type="Proteomes" id="UP000309061"/>
    </source>
</evidence>
<proteinExistence type="predicted"/>
<dbReference type="EMBL" id="CP046053">
    <property type="protein sequence ID" value="QGM48264.1"/>
    <property type="molecule type" value="Genomic_DNA"/>
</dbReference>
<sequence>MGILSAIFGNKNAELNDHDFKVALRQSEIDVWGKRPSWIGNNRKEKEFFDGVMTFSSRLSVPAAYIMHGFMSPQSSDVMFGFAANMESKGASFTQQQMATATFIEGAWDDMSSDDKTTFLKATAR</sequence>
<name>A0A6B8KIR8_9HYPH</name>
<keyword evidence="1" id="KW-0614">Plasmid</keyword>
<dbReference type="Proteomes" id="UP000309061">
    <property type="component" value="Plasmid unnamed1"/>
</dbReference>
<accession>A0A6B8KIR8</accession>
<geneLocation type="plasmid" evidence="1">
    <name>unnamed1</name>
</geneLocation>
<keyword evidence="2" id="KW-1185">Reference proteome</keyword>
<protein>
    <submittedName>
        <fullName evidence="1">Uncharacterized protein</fullName>
    </submittedName>
</protein>
<dbReference type="RefSeq" id="WP_136498208.1">
    <property type="nucleotide sequence ID" value="NZ_CP046053.1"/>
</dbReference>